<accession>A0A1F7Y1E7</accession>
<comment type="caution">
    <text evidence="1">The sequence shown here is derived from an EMBL/GenBank/DDBJ whole genome shotgun (WGS) entry which is preliminary data.</text>
</comment>
<evidence type="ECO:0000313" key="1">
    <source>
        <dbReference type="EMBL" id="OGM21137.1"/>
    </source>
</evidence>
<reference evidence="1 2" key="1">
    <citation type="journal article" date="2016" name="Nat. Commun.">
        <title>Thousands of microbial genomes shed light on interconnected biogeochemical processes in an aquifer system.</title>
        <authorList>
            <person name="Anantharaman K."/>
            <person name="Brown C.T."/>
            <person name="Hug L.A."/>
            <person name="Sharon I."/>
            <person name="Castelle C.J."/>
            <person name="Probst A.J."/>
            <person name="Thomas B.C."/>
            <person name="Singh A."/>
            <person name="Wilkins M.J."/>
            <person name="Karaoz U."/>
            <person name="Brodie E.L."/>
            <person name="Williams K.H."/>
            <person name="Hubbard S.S."/>
            <person name="Banfield J.F."/>
        </authorList>
    </citation>
    <scope>NUCLEOTIDE SEQUENCE [LARGE SCALE GENOMIC DNA]</scope>
</reference>
<evidence type="ECO:0000313" key="2">
    <source>
        <dbReference type="Proteomes" id="UP000178419"/>
    </source>
</evidence>
<sequence length="105" mass="11696">MSLLQESRKPDFEIKTESDVQRDLGNAISKAETLLVKFLDEGDPNLFDAGNQILGWVATGEPVSAKTVQTAFKRGLISGLDRDKLLREIEKRSDHPDLDQVISDN</sequence>
<dbReference type="AlphaFoldDB" id="A0A1F7Y1E7"/>
<organism evidence="1 2">
    <name type="scientific">Candidatus Woesebacteria bacterium RIFCSPHIGHO2_01_FULL_38_9</name>
    <dbReference type="NCBI Taxonomy" id="1802492"/>
    <lineage>
        <taxon>Bacteria</taxon>
        <taxon>Candidatus Woeseibacteriota</taxon>
    </lineage>
</organism>
<proteinExistence type="predicted"/>
<name>A0A1F7Y1E7_9BACT</name>
<dbReference type="EMBL" id="MGGE01000025">
    <property type="protein sequence ID" value="OGM21137.1"/>
    <property type="molecule type" value="Genomic_DNA"/>
</dbReference>
<gene>
    <name evidence="1" type="ORF">A2714_04870</name>
</gene>
<protein>
    <submittedName>
        <fullName evidence="1">Uncharacterized protein</fullName>
    </submittedName>
</protein>
<dbReference type="Proteomes" id="UP000178419">
    <property type="component" value="Unassembled WGS sequence"/>
</dbReference>